<evidence type="ECO:0000256" key="5">
    <source>
        <dbReference type="ARBA" id="ARBA00022692"/>
    </source>
</evidence>
<dbReference type="PIRSF" id="PIRSF005557">
    <property type="entry name" value="Sialyl_trans"/>
    <property type="match status" value="1"/>
</dbReference>
<evidence type="ECO:0000256" key="2">
    <source>
        <dbReference type="ARBA" id="ARBA00006003"/>
    </source>
</evidence>
<gene>
    <name evidence="12" type="ORF">RIF29_27527</name>
</gene>
<proteinExistence type="inferred from homology"/>
<keyword evidence="10" id="KW-0325">Glycoprotein</keyword>
<dbReference type="PANTHER" id="PTHR46779:SF1">
    <property type="entry name" value="BETA-1,6-GALACTOSYLTRANSFERASE GALT29A"/>
    <property type="match status" value="1"/>
</dbReference>
<dbReference type="EMBL" id="JAYWIO010000005">
    <property type="protein sequence ID" value="KAK7261222.1"/>
    <property type="molecule type" value="Genomic_DNA"/>
</dbReference>
<evidence type="ECO:0000256" key="9">
    <source>
        <dbReference type="ARBA" id="ARBA00023136"/>
    </source>
</evidence>
<organism evidence="12 13">
    <name type="scientific">Crotalaria pallida</name>
    <name type="common">Smooth rattlebox</name>
    <name type="synonym">Crotalaria striata</name>
    <dbReference type="NCBI Taxonomy" id="3830"/>
    <lineage>
        <taxon>Eukaryota</taxon>
        <taxon>Viridiplantae</taxon>
        <taxon>Streptophyta</taxon>
        <taxon>Embryophyta</taxon>
        <taxon>Tracheophyta</taxon>
        <taxon>Spermatophyta</taxon>
        <taxon>Magnoliopsida</taxon>
        <taxon>eudicotyledons</taxon>
        <taxon>Gunneridae</taxon>
        <taxon>Pentapetalae</taxon>
        <taxon>rosids</taxon>
        <taxon>fabids</taxon>
        <taxon>Fabales</taxon>
        <taxon>Fabaceae</taxon>
        <taxon>Papilionoideae</taxon>
        <taxon>50 kb inversion clade</taxon>
        <taxon>genistoids sensu lato</taxon>
        <taxon>core genistoids</taxon>
        <taxon>Crotalarieae</taxon>
        <taxon>Crotalaria</taxon>
    </lineage>
</organism>
<evidence type="ECO:0000256" key="3">
    <source>
        <dbReference type="ARBA" id="ARBA00022676"/>
    </source>
</evidence>
<dbReference type="GO" id="GO:0008373">
    <property type="term" value="F:sialyltransferase activity"/>
    <property type="evidence" value="ECO:0007669"/>
    <property type="project" value="InterPro"/>
</dbReference>
<keyword evidence="7" id="KW-1133">Transmembrane helix</keyword>
<comment type="caution">
    <text evidence="12">The sequence shown here is derived from an EMBL/GenBank/DDBJ whole genome shotgun (WGS) entry which is preliminary data.</text>
</comment>
<keyword evidence="3" id="KW-0328">Glycosyltransferase</keyword>
<dbReference type="Proteomes" id="UP001372338">
    <property type="component" value="Unassembled WGS sequence"/>
</dbReference>
<dbReference type="GO" id="GO:0000139">
    <property type="term" value="C:Golgi membrane"/>
    <property type="evidence" value="ECO:0007669"/>
    <property type="project" value="UniProtKB-SubCell"/>
</dbReference>
<dbReference type="Pfam" id="PF00777">
    <property type="entry name" value="Glyco_transf_29"/>
    <property type="match status" value="1"/>
</dbReference>
<sequence length="262" mass="29678">MSNLTHFIKHQIDLKKNNGTLLTSESFDLRYSSCAVVGNSGILLNTNYGKLIDSHEVVIRLNNARVESFESKVGSKTNISFVNSNIIHACNSIVGSGCVCHSYGADVATIMYISQLSHFMDYTVCSSYSSYTATPLLLLVTDSRFDVLCGRIVKYYSLRRFIRETGKGLEEWGPAHDEVYFHYSSGFQALMLALGICDKVSMFGFGKSAKAKHHYHTNQRAELGLHDYEAEYEFYRDLVDGQYKKIPFIYDKFKIPPVVMYQ</sequence>
<evidence type="ECO:0000256" key="10">
    <source>
        <dbReference type="ARBA" id="ARBA00023180"/>
    </source>
</evidence>
<accession>A0AAN9EPR6</accession>
<dbReference type="InterPro" id="IPR001675">
    <property type="entry name" value="Glyco_trans_29"/>
</dbReference>
<feature type="disulfide bond" evidence="11">
    <location>
        <begin position="34"/>
        <end position="197"/>
    </location>
</feature>
<evidence type="ECO:0000256" key="11">
    <source>
        <dbReference type="PIRSR" id="PIRSR005557-2"/>
    </source>
</evidence>
<evidence type="ECO:0000256" key="4">
    <source>
        <dbReference type="ARBA" id="ARBA00022679"/>
    </source>
</evidence>
<dbReference type="InterPro" id="IPR012163">
    <property type="entry name" value="Sialyl_trans"/>
</dbReference>
<keyword evidence="13" id="KW-1185">Reference proteome</keyword>
<protein>
    <submittedName>
        <fullName evidence="12">Uncharacterized protein</fullName>
    </submittedName>
</protein>
<evidence type="ECO:0000256" key="6">
    <source>
        <dbReference type="ARBA" id="ARBA00022968"/>
    </source>
</evidence>
<name>A0AAN9EPR6_CROPI</name>
<dbReference type="InterPro" id="IPR038578">
    <property type="entry name" value="GT29-like_sf"/>
</dbReference>
<reference evidence="12 13" key="1">
    <citation type="submission" date="2024-01" db="EMBL/GenBank/DDBJ databases">
        <title>The genomes of 5 underutilized Papilionoideae crops provide insights into root nodulation and disease resistanc.</title>
        <authorList>
            <person name="Yuan L."/>
        </authorList>
    </citation>
    <scope>NUCLEOTIDE SEQUENCE [LARGE SCALE GENOMIC DNA]</scope>
    <source>
        <strain evidence="12">ZHUSHIDOU_FW_LH</strain>
        <tissue evidence="12">Leaf</tissue>
    </source>
</reference>
<dbReference type="CDD" id="cd19952">
    <property type="entry name" value="GT29"/>
    <property type="match status" value="1"/>
</dbReference>
<dbReference type="PANTHER" id="PTHR46779">
    <property type="entry name" value="BETA-1,6-GALACTOSYLTRANSFERASE GALT29A"/>
    <property type="match status" value="1"/>
</dbReference>
<keyword evidence="4" id="KW-0808">Transferase</keyword>
<dbReference type="AlphaFoldDB" id="A0AAN9EPR6"/>
<keyword evidence="6" id="KW-0735">Signal-anchor</keyword>
<evidence type="ECO:0000313" key="13">
    <source>
        <dbReference type="Proteomes" id="UP001372338"/>
    </source>
</evidence>
<keyword evidence="9" id="KW-0472">Membrane</keyword>
<evidence type="ECO:0000256" key="8">
    <source>
        <dbReference type="ARBA" id="ARBA00023034"/>
    </source>
</evidence>
<comment type="similarity">
    <text evidence="2">Belongs to the glycosyltransferase 29 family.</text>
</comment>
<evidence type="ECO:0000313" key="12">
    <source>
        <dbReference type="EMBL" id="KAK7261222.1"/>
    </source>
</evidence>
<comment type="subcellular location">
    <subcellularLocation>
        <location evidence="1">Golgi apparatus membrane</location>
        <topology evidence="1">Single-pass type II membrane protein</topology>
    </subcellularLocation>
</comment>
<keyword evidence="5" id="KW-0812">Transmembrane</keyword>
<keyword evidence="8" id="KW-0333">Golgi apparatus</keyword>
<evidence type="ECO:0000256" key="1">
    <source>
        <dbReference type="ARBA" id="ARBA00004323"/>
    </source>
</evidence>
<evidence type="ECO:0000256" key="7">
    <source>
        <dbReference type="ARBA" id="ARBA00022989"/>
    </source>
</evidence>
<dbReference type="Gene3D" id="3.90.1480.20">
    <property type="entry name" value="Glycosyl transferase family 29"/>
    <property type="match status" value="1"/>
</dbReference>